<dbReference type="Pfam" id="PF02458">
    <property type="entry name" value="Transferase"/>
    <property type="match status" value="1"/>
</dbReference>
<dbReference type="OMA" id="HIWRSKV"/>
<reference evidence="2 3" key="1">
    <citation type="journal article" date="2011" name="Science">
        <title>The Selaginella genome identifies genetic changes associated with the evolution of vascular plants.</title>
        <authorList>
            <person name="Banks J.A."/>
            <person name="Nishiyama T."/>
            <person name="Hasebe M."/>
            <person name="Bowman J.L."/>
            <person name="Gribskov M."/>
            <person name="dePamphilis C."/>
            <person name="Albert V.A."/>
            <person name="Aono N."/>
            <person name="Aoyama T."/>
            <person name="Ambrose B.A."/>
            <person name="Ashton N.W."/>
            <person name="Axtell M.J."/>
            <person name="Barker E."/>
            <person name="Barker M.S."/>
            <person name="Bennetzen J.L."/>
            <person name="Bonawitz N.D."/>
            <person name="Chapple C."/>
            <person name="Cheng C."/>
            <person name="Correa L.G."/>
            <person name="Dacre M."/>
            <person name="DeBarry J."/>
            <person name="Dreyer I."/>
            <person name="Elias M."/>
            <person name="Engstrom E.M."/>
            <person name="Estelle M."/>
            <person name="Feng L."/>
            <person name="Finet C."/>
            <person name="Floyd S.K."/>
            <person name="Frommer W.B."/>
            <person name="Fujita T."/>
            <person name="Gramzow L."/>
            <person name="Gutensohn M."/>
            <person name="Harholt J."/>
            <person name="Hattori M."/>
            <person name="Heyl A."/>
            <person name="Hirai T."/>
            <person name="Hiwatashi Y."/>
            <person name="Ishikawa M."/>
            <person name="Iwata M."/>
            <person name="Karol K.G."/>
            <person name="Koehler B."/>
            <person name="Kolukisaoglu U."/>
            <person name="Kubo M."/>
            <person name="Kurata T."/>
            <person name="Lalonde S."/>
            <person name="Li K."/>
            <person name="Li Y."/>
            <person name="Litt A."/>
            <person name="Lyons E."/>
            <person name="Manning G."/>
            <person name="Maruyama T."/>
            <person name="Michael T.P."/>
            <person name="Mikami K."/>
            <person name="Miyazaki S."/>
            <person name="Morinaga S."/>
            <person name="Murata T."/>
            <person name="Mueller-Roeber B."/>
            <person name="Nelson D.R."/>
            <person name="Obara M."/>
            <person name="Oguri Y."/>
            <person name="Olmstead R.G."/>
            <person name="Onodera N."/>
            <person name="Petersen B.L."/>
            <person name="Pils B."/>
            <person name="Prigge M."/>
            <person name="Rensing S.A."/>
            <person name="Riano-Pachon D.M."/>
            <person name="Roberts A.W."/>
            <person name="Sato Y."/>
            <person name="Scheller H.V."/>
            <person name="Schulz B."/>
            <person name="Schulz C."/>
            <person name="Shakirov E.V."/>
            <person name="Shibagaki N."/>
            <person name="Shinohara N."/>
            <person name="Shippen D.E."/>
            <person name="Soerensen I."/>
            <person name="Sotooka R."/>
            <person name="Sugimoto N."/>
            <person name="Sugita M."/>
            <person name="Sumikawa N."/>
            <person name="Tanurdzic M."/>
            <person name="Theissen G."/>
            <person name="Ulvskov P."/>
            <person name="Wakazuki S."/>
            <person name="Weng J.K."/>
            <person name="Willats W.W."/>
            <person name="Wipf D."/>
            <person name="Wolf P.G."/>
            <person name="Yang L."/>
            <person name="Zimmer A.D."/>
            <person name="Zhu Q."/>
            <person name="Mitros T."/>
            <person name="Hellsten U."/>
            <person name="Loque D."/>
            <person name="Otillar R."/>
            <person name="Salamov A."/>
            <person name="Schmutz J."/>
            <person name="Shapiro H."/>
            <person name="Lindquist E."/>
            <person name="Lucas S."/>
            <person name="Rokhsar D."/>
            <person name="Grigoriev I.V."/>
        </authorList>
    </citation>
    <scope>NUCLEOTIDE SEQUENCE [LARGE SCALE GENOMIC DNA]</scope>
</reference>
<dbReference type="eggNOG" id="ENOG502QTJX">
    <property type="taxonomic scope" value="Eukaryota"/>
</dbReference>
<feature type="non-terminal residue" evidence="2">
    <location>
        <position position="424"/>
    </location>
</feature>
<keyword evidence="2" id="KW-0012">Acyltransferase</keyword>
<dbReference type="Proteomes" id="UP000001514">
    <property type="component" value="Unassembled WGS sequence"/>
</dbReference>
<dbReference type="EMBL" id="GL377580">
    <property type="protein sequence ID" value="EFJ28058.1"/>
    <property type="molecule type" value="Genomic_DNA"/>
</dbReference>
<dbReference type="PANTHER" id="PTHR31896">
    <property type="entry name" value="FAMILY REGULATORY PROTEIN, PUTATIVE (AFU_ORTHOLOGUE AFUA_3G14730)-RELATED"/>
    <property type="match status" value="1"/>
</dbReference>
<dbReference type="Gene3D" id="3.30.559.10">
    <property type="entry name" value="Chloramphenicol acetyltransferase-like domain"/>
    <property type="match status" value="2"/>
</dbReference>
<dbReference type="EC" id="2.3.1.-" evidence="2"/>
<gene>
    <name evidence="2" type="primary">BAHDa4-2</name>
    <name evidence="2" type="ORF">SELMODRAFT_450269</name>
</gene>
<name>D8RIA1_SELML</name>
<dbReference type="Gramene" id="EFJ28058">
    <property type="protein sequence ID" value="EFJ28058"/>
    <property type="gene ID" value="SELMODRAFT_450269"/>
</dbReference>
<dbReference type="KEGG" id="smo:SELMODRAFT_450269"/>
<dbReference type="AlphaFoldDB" id="D8RIA1"/>
<dbReference type="STRING" id="88036.D8RIA1"/>
<keyword evidence="3" id="KW-1185">Reference proteome</keyword>
<evidence type="ECO:0000313" key="2">
    <source>
        <dbReference type="EMBL" id="EFJ28058.1"/>
    </source>
</evidence>
<proteinExistence type="predicted"/>
<protein>
    <submittedName>
        <fullName evidence="2">BAHD family acyltransferase, clade I</fullName>
        <ecNumber evidence="2">2.3.1.-</ecNumber>
    </submittedName>
</protein>
<dbReference type="GO" id="GO:0016747">
    <property type="term" value="F:acyltransferase activity, transferring groups other than amino-acyl groups"/>
    <property type="evidence" value="ECO:0000318"/>
    <property type="project" value="GO_Central"/>
</dbReference>
<keyword evidence="1 2" id="KW-0808">Transferase</keyword>
<dbReference type="InParanoid" id="D8RIA1"/>
<dbReference type="InterPro" id="IPR023213">
    <property type="entry name" value="CAT-like_dom_sf"/>
</dbReference>
<evidence type="ECO:0000313" key="3">
    <source>
        <dbReference type="Proteomes" id="UP000001514"/>
    </source>
</evidence>
<evidence type="ECO:0000256" key="1">
    <source>
        <dbReference type="ARBA" id="ARBA00022679"/>
    </source>
</evidence>
<accession>D8RIA1</accession>
<dbReference type="InterPro" id="IPR051283">
    <property type="entry name" value="Sec_Metabolite_Acyltrans"/>
</dbReference>
<organism evidence="3">
    <name type="scientific">Selaginella moellendorffii</name>
    <name type="common">Spikemoss</name>
    <dbReference type="NCBI Taxonomy" id="88036"/>
    <lineage>
        <taxon>Eukaryota</taxon>
        <taxon>Viridiplantae</taxon>
        <taxon>Streptophyta</taxon>
        <taxon>Embryophyta</taxon>
        <taxon>Tracheophyta</taxon>
        <taxon>Lycopodiopsida</taxon>
        <taxon>Selaginellales</taxon>
        <taxon>Selaginellaceae</taxon>
        <taxon>Selaginella</taxon>
    </lineage>
</organism>
<dbReference type="HOGENOM" id="CLU_014546_2_0_1"/>
<sequence>MEEVRIVSVQMVAPAEPPNPSSFRESIKLTLYDRAMRFALYQKRILFYNPVEPSSIDCHIQSLKGSLAQALVSFYPLAGRLSSSSLEIDCSTLSVQFTEAVTDATLGDLAIRPSKPSLTLRFHTRFFLDQVTRFADGGISVAIAFSHQVCDGVSGWHFFNSWAQIARDGVLRNPPVVSYEVEEQDMELEEAFEVAASIGYKVKKSASSPRDLSKLRESISSRSMPQQLDVRLFRLDQSHISELKSRCLEETRASFSSYEVVCAYFWTLTARHRGLRPDQEAAIAILFDSRGRFAKVPEFYLGNAIATAIVSARVEDLTSKGIGYAAGLLHDAIVSMDEKKNQAQLKFMNHVMQTGFITEMEIDQASFSLVVSSPRHPVYETDFGFGRPAGVTFGTNDLSDGKIYLFPSPAGNRGVEVTVVLHPE</sequence>
<dbReference type="GO" id="GO:0005737">
    <property type="term" value="C:cytoplasm"/>
    <property type="evidence" value="ECO:0000318"/>
    <property type="project" value="GO_Central"/>
</dbReference>
<dbReference type="PANTHER" id="PTHR31896:SF64">
    <property type="entry name" value="TRICHOTHECENE 3-O-ACETYLTRANSFERASE"/>
    <property type="match status" value="1"/>
</dbReference>